<dbReference type="GO" id="GO:0005829">
    <property type="term" value="C:cytosol"/>
    <property type="evidence" value="ECO:0007669"/>
    <property type="project" value="TreeGrafter"/>
</dbReference>
<dbReference type="EC" id="3.2.2.n1" evidence="3"/>
<name>A0A1N7J1D0_9RHOB</name>
<dbReference type="InterPro" id="IPR005269">
    <property type="entry name" value="LOG"/>
</dbReference>
<dbReference type="STRING" id="453582.SAMN05421580_101235"/>
<dbReference type="SUPFAM" id="SSF102405">
    <property type="entry name" value="MCP/YpsA-like"/>
    <property type="match status" value="1"/>
</dbReference>
<dbReference type="AlphaFoldDB" id="A0A1N7J1D0"/>
<keyword evidence="5" id="KW-1185">Reference proteome</keyword>
<dbReference type="OrthoDB" id="9801098at2"/>
<evidence type="ECO:0000256" key="2">
    <source>
        <dbReference type="ARBA" id="ARBA00006763"/>
    </source>
</evidence>
<organism evidence="4 5">
    <name type="scientific">Rhodobacter aestuarii</name>
    <dbReference type="NCBI Taxonomy" id="453582"/>
    <lineage>
        <taxon>Bacteria</taxon>
        <taxon>Pseudomonadati</taxon>
        <taxon>Pseudomonadota</taxon>
        <taxon>Alphaproteobacteria</taxon>
        <taxon>Rhodobacterales</taxon>
        <taxon>Rhodobacter group</taxon>
        <taxon>Rhodobacter</taxon>
    </lineage>
</organism>
<comment type="catalytic activity">
    <reaction evidence="1">
        <text>AMP + H2O = D-ribose 5-phosphate + adenine</text>
        <dbReference type="Rhea" id="RHEA:20129"/>
        <dbReference type="ChEBI" id="CHEBI:15377"/>
        <dbReference type="ChEBI" id="CHEBI:16708"/>
        <dbReference type="ChEBI" id="CHEBI:78346"/>
        <dbReference type="ChEBI" id="CHEBI:456215"/>
        <dbReference type="EC" id="3.2.2.4"/>
    </reaction>
</comment>
<dbReference type="RefSeq" id="WP_076483205.1">
    <property type="nucleotide sequence ID" value="NZ_FTOG01000001.1"/>
</dbReference>
<comment type="similarity">
    <text evidence="2 3">Belongs to the LOG family.</text>
</comment>
<dbReference type="Gene3D" id="3.40.50.450">
    <property type="match status" value="1"/>
</dbReference>
<accession>A0A1N7J1D0</accession>
<sequence length="190" mass="20711">MSASSPVKPARSVCVFCGSRHGTRAAYTNDAQATGQMLARRGWRLVYGAGDVGLMGEVARAAQEAGAETFGVIPEHLFRLEVGKRDLNTFIVTENMHERKKVMHMNSDAVVVLPGGAGSLDEFYEVLTWRQIGLHEKPIYLLNTEGYWNPLLALNDHVVAEGFASASLLDMVQVIDTVEALETALDTAFS</sequence>
<dbReference type="PANTHER" id="PTHR31223:SF70">
    <property type="entry name" value="LOG FAMILY PROTEIN YJL055W"/>
    <property type="match status" value="1"/>
</dbReference>
<dbReference type="EMBL" id="FTOG01000001">
    <property type="protein sequence ID" value="SIS43130.1"/>
    <property type="molecule type" value="Genomic_DNA"/>
</dbReference>
<protein>
    <recommendedName>
        <fullName evidence="3">Cytokinin riboside 5'-monophosphate phosphoribohydrolase</fullName>
        <ecNumber evidence="3">3.2.2.n1</ecNumber>
    </recommendedName>
</protein>
<dbReference type="GO" id="GO:0008714">
    <property type="term" value="F:AMP nucleosidase activity"/>
    <property type="evidence" value="ECO:0007669"/>
    <property type="project" value="UniProtKB-EC"/>
</dbReference>
<evidence type="ECO:0000313" key="5">
    <source>
        <dbReference type="Proteomes" id="UP000186221"/>
    </source>
</evidence>
<evidence type="ECO:0000256" key="1">
    <source>
        <dbReference type="ARBA" id="ARBA00000274"/>
    </source>
</evidence>
<evidence type="ECO:0000256" key="3">
    <source>
        <dbReference type="RuleBase" id="RU363015"/>
    </source>
</evidence>
<evidence type="ECO:0000313" key="4">
    <source>
        <dbReference type="EMBL" id="SIS43130.1"/>
    </source>
</evidence>
<dbReference type="PANTHER" id="PTHR31223">
    <property type="entry name" value="LOG FAMILY PROTEIN YJL055W"/>
    <property type="match status" value="1"/>
</dbReference>
<dbReference type="NCBIfam" id="TIGR00730">
    <property type="entry name" value="Rossman fold protein, TIGR00730 family"/>
    <property type="match status" value="1"/>
</dbReference>
<keyword evidence="3" id="KW-0203">Cytokinin biosynthesis</keyword>
<gene>
    <name evidence="4" type="ORF">SAMN05421580_101235</name>
</gene>
<dbReference type="Proteomes" id="UP000186221">
    <property type="component" value="Unassembled WGS sequence"/>
</dbReference>
<dbReference type="GO" id="GO:0009691">
    <property type="term" value="P:cytokinin biosynthetic process"/>
    <property type="evidence" value="ECO:0007669"/>
    <property type="project" value="UniProtKB-UniRule"/>
</dbReference>
<dbReference type="Pfam" id="PF03641">
    <property type="entry name" value="Lysine_decarbox"/>
    <property type="match status" value="1"/>
</dbReference>
<dbReference type="InterPro" id="IPR031100">
    <property type="entry name" value="LOG_fam"/>
</dbReference>
<proteinExistence type="inferred from homology"/>
<keyword evidence="3" id="KW-0378">Hydrolase</keyword>
<reference evidence="5" key="1">
    <citation type="submission" date="2017-01" db="EMBL/GenBank/DDBJ databases">
        <authorList>
            <person name="Varghese N."/>
            <person name="Submissions S."/>
        </authorList>
    </citation>
    <scope>NUCLEOTIDE SEQUENCE [LARGE SCALE GENOMIC DNA]</scope>
    <source>
        <strain evidence="5">DSM 19945</strain>
    </source>
</reference>